<evidence type="ECO:0000313" key="3">
    <source>
        <dbReference type="Proteomes" id="UP000824469"/>
    </source>
</evidence>
<gene>
    <name evidence="2" type="ORF">KI387_006692</name>
</gene>
<feature type="region of interest" description="Disordered" evidence="1">
    <location>
        <begin position="32"/>
        <end position="62"/>
    </location>
</feature>
<evidence type="ECO:0000313" key="2">
    <source>
        <dbReference type="EMBL" id="KAH9326514.1"/>
    </source>
</evidence>
<name>A0AA38GNA1_TAXCH</name>
<comment type="caution">
    <text evidence="2">The sequence shown here is derived from an EMBL/GenBank/DDBJ whole genome shotgun (WGS) entry which is preliminary data.</text>
</comment>
<feature type="non-terminal residue" evidence="2">
    <location>
        <position position="62"/>
    </location>
</feature>
<reference evidence="2 3" key="1">
    <citation type="journal article" date="2021" name="Nat. Plants">
        <title>The Taxus genome provides insights into paclitaxel biosynthesis.</title>
        <authorList>
            <person name="Xiong X."/>
            <person name="Gou J."/>
            <person name="Liao Q."/>
            <person name="Li Y."/>
            <person name="Zhou Q."/>
            <person name="Bi G."/>
            <person name="Li C."/>
            <person name="Du R."/>
            <person name="Wang X."/>
            <person name="Sun T."/>
            <person name="Guo L."/>
            <person name="Liang H."/>
            <person name="Lu P."/>
            <person name="Wu Y."/>
            <person name="Zhang Z."/>
            <person name="Ro D.K."/>
            <person name="Shang Y."/>
            <person name="Huang S."/>
            <person name="Yan J."/>
        </authorList>
    </citation>
    <scope>NUCLEOTIDE SEQUENCE [LARGE SCALE GENOMIC DNA]</scope>
    <source>
        <strain evidence="2">Ta-2019</strain>
    </source>
</reference>
<dbReference type="Proteomes" id="UP000824469">
    <property type="component" value="Unassembled WGS sequence"/>
</dbReference>
<dbReference type="AlphaFoldDB" id="A0AA38GNA1"/>
<sequence>GVNKAANNWTFNTTEFDNILQKLKVQVAGTVEKEDGKKPKAKSIAMNEGDTPVIKDSPTTGK</sequence>
<evidence type="ECO:0000256" key="1">
    <source>
        <dbReference type="SAM" id="MobiDB-lite"/>
    </source>
</evidence>
<keyword evidence="3" id="KW-1185">Reference proteome</keyword>
<feature type="non-terminal residue" evidence="2">
    <location>
        <position position="1"/>
    </location>
</feature>
<dbReference type="EMBL" id="JAHRHJ020000002">
    <property type="protein sequence ID" value="KAH9326514.1"/>
    <property type="molecule type" value="Genomic_DNA"/>
</dbReference>
<accession>A0AA38GNA1</accession>
<proteinExistence type="predicted"/>
<organism evidence="2 3">
    <name type="scientific">Taxus chinensis</name>
    <name type="common">Chinese yew</name>
    <name type="synonym">Taxus wallichiana var. chinensis</name>
    <dbReference type="NCBI Taxonomy" id="29808"/>
    <lineage>
        <taxon>Eukaryota</taxon>
        <taxon>Viridiplantae</taxon>
        <taxon>Streptophyta</taxon>
        <taxon>Embryophyta</taxon>
        <taxon>Tracheophyta</taxon>
        <taxon>Spermatophyta</taxon>
        <taxon>Pinopsida</taxon>
        <taxon>Pinidae</taxon>
        <taxon>Conifers II</taxon>
        <taxon>Cupressales</taxon>
        <taxon>Taxaceae</taxon>
        <taxon>Taxus</taxon>
    </lineage>
</organism>
<protein>
    <submittedName>
        <fullName evidence="2">Uncharacterized protein</fullName>
    </submittedName>
</protein>